<organism evidence="2 3">
    <name type="scientific">Treponema parvum</name>
    <dbReference type="NCBI Taxonomy" id="138851"/>
    <lineage>
        <taxon>Bacteria</taxon>
        <taxon>Pseudomonadati</taxon>
        <taxon>Spirochaetota</taxon>
        <taxon>Spirochaetia</taxon>
        <taxon>Spirochaetales</taxon>
        <taxon>Treponemataceae</taxon>
        <taxon>Treponema</taxon>
    </lineage>
</organism>
<dbReference type="Gene3D" id="2.60.450.10">
    <property type="entry name" value="Lipopolysaccharide (LPS) transport protein A like domain"/>
    <property type="match status" value="1"/>
</dbReference>
<dbReference type="InterPro" id="IPR010664">
    <property type="entry name" value="LipoPS_assembly_LptC-rel"/>
</dbReference>
<gene>
    <name evidence="2" type="primary">lptC</name>
    <name evidence="2" type="ORF">HRI96_09060</name>
</gene>
<keyword evidence="1" id="KW-0732">Signal</keyword>
<protein>
    <submittedName>
        <fullName evidence="2">LPS export ABC transporter periplasmic protein LptC</fullName>
    </submittedName>
</protein>
<reference evidence="2" key="2">
    <citation type="journal article" date="2021" name="Microbiol. Resour. Announc.">
        <title>Complete Genome Sequences of Three Human Oral Treponema parvum Isolates.</title>
        <authorList>
            <person name="Zeng H."/>
            <person name="Watt R.M."/>
        </authorList>
    </citation>
    <scope>NUCLEOTIDE SEQUENCE</scope>
    <source>
        <strain evidence="2">ATCC 700773</strain>
    </source>
</reference>
<name>A0A975F0Y2_9SPIR</name>
<accession>A0A975F0Y2</accession>
<proteinExistence type="predicted"/>
<evidence type="ECO:0000313" key="3">
    <source>
        <dbReference type="Proteomes" id="UP000671995"/>
    </source>
</evidence>
<feature type="signal peptide" evidence="1">
    <location>
        <begin position="1"/>
        <end position="24"/>
    </location>
</feature>
<dbReference type="RefSeq" id="WP_210117047.1">
    <property type="nucleotide sequence ID" value="NZ_CP054257.1"/>
</dbReference>
<evidence type="ECO:0000313" key="2">
    <source>
        <dbReference type="EMBL" id="QTQ12333.1"/>
    </source>
</evidence>
<dbReference type="AlphaFoldDB" id="A0A975F0Y2"/>
<reference evidence="2" key="1">
    <citation type="submission" date="2020-05" db="EMBL/GenBank/DDBJ databases">
        <authorList>
            <person name="Zeng H."/>
            <person name="Chan Y.K."/>
            <person name="Watt R.M."/>
        </authorList>
    </citation>
    <scope>NUCLEOTIDE SEQUENCE</scope>
    <source>
        <strain evidence="2">ATCC 700773</strain>
    </source>
</reference>
<dbReference type="PROSITE" id="PS51257">
    <property type="entry name" value="PROKAR_LIPOPROTEIN"/>
    <property type="match status" value="1"/>
</dbReference>
<dbReference type="EMBL" id="CP054257">
    <property type="protein sequence ID" value="QTQ12333.1"/>
    <property type="molecule type" value="Genomic_DNA"/>
</dbReference>
<feature type="chain" id="PRO_5037377154" evidence="1">
    <location>
        <begin position="25"/>
        <end position="201"/>
    </location>
</feature>
<evidence type="ECO:0000256" key="1">
    <source>
        <dbReference type="SAM" id="SignalP"/>
    </source>
</evidence>
<dbReference type="Pfam" id="PF06835">
    <property type="entry name" value="LptC"/>
    <property type="match status" value="1"/>
</dbReference>
<dbReference type="Proteomes" id="UP000671995">
    <property type="component" value="Chromosome"/>
</dbReference>
<sequence>MKELSAAFAVIFMISLSACSLNYANGMPSADDFVPEIVFTDAKFYRIENSKKNLDVYADKIEQYKKGAVSYAENIKFASYDGDEKINSEGSCSLLSADSKKKEYILLGDIIIKNHPQKTTISAQSVRWNADSQQLTGGKDEVVTLVRDDITLKGRGFSASAVSNGFSFSGETEGTIVTGSATGTAETSDGFAAVNADKVAP</sequence>